<dbReference type="EMBL" id="OVEO01000020">
    <property type="protein sequence ID" value="SPR02025.1"/>
    <property type="molecule type" value="Genomic_DNA"/>
</dbReference>
<evidence type="ECO:0000313" key="2">
    <source>
        <dbReference type="Proteomes" id="UP000290189"/>
    </source>
</evidence>
<geneLocation type="mitochondrion" evidence="1"/>
<keyword evidence="1" id="KW-0496">Mitochondrion</keyword>
<gene>
    <name evidence="1" type="ORF">PLBR_LOCUS9240</name>
</gene>
<proteinExistence type="predicted"/>
<sequence>MITGASNCRLYPRRSVQARCMLALTHKQIQGRRRITLRPLSAAFAVIVTSPARRPCIGTATTSSVQRPTRRQVQTTKPRQRLTHCRPGQMEFLDLVSNPFIQRRIAWRPAFQHARLLQKPGETSLLSRSMTSLYTGLNRSMPSSNVLALAVSWSGLPSRGRRRHRPPAYILQTRQEAGPGFCVQSAPDVTDTAPF</sequence>
<reference evidence="1 2" key="1">
    <citation type="submission" date="2018-03" db="EMBL/GenBank/DDBJ databases">
        <authorList>
            <person name="Fogelqvist J."/>
        </authorList>
    </citation>
    <scope>NUCLEOTIDE SEQUENCE [LARGE SCALE GENOMIC DNA]</scope>
</reference>
<dbReference type="AlphaFoldDB" id="A0A3P3YP89"/>
<evidence type="ECO:0000313" key="1">
    <source>
        <dbReference type="EMBL" id="SPR02025.1"/>
    </source>
</evidence>
<dbReference type="Proteomes" id="UP000290189">
    <property type="component" value="Unassembled WGS sequence"/>
</dbReference>
<organism evidence="1 2">
    <name type="scientific">Plasmodiophora brassicae</name>
    <name type="common">Clubroot disease agent</name>
    <dbReference type="NCBI Taxonomy" id="37360"/>
    <lineage>
        <taxon>Eukaryota</taxon>
        <taxon>Sar</taxon>
        <taxon>Rhizaria</taxon>
        <taxon>Endomyxa</taxon>
        <taxon>Phytomyxea</taxon>
        <taxon>Plasmodiophorida</taxon>
        <taxon>Plasmodiophoridae</taxon>
        <taxon>Plasmodiophora</taxon>
    </lineage>
</organism>
<name>A0A3P3YP89_PLABS</name>
<protein>
    <submittedName>
        <fullName evidence="1">Uncharacterized protein</fullName>
    </submittedName>
</protein>
<accession>A0A3P3YP89</accession>